<evidence type="ECO:0000313" key="2">
    <source>
        <dbReference type="Proteomes" id="UP000605024"/>
    </source>
</evidence>
<dbReference type="AlphaFoldDB" id="A0A8I0G5Y6"/>
<protein>
    <submittedName>
        <fullName evidence="1">Uncharacterized protein</fullName>
    </submittedName>
</protein>
<evidence type="ECO:0000313" key="1">
    <source>
        <dbReference type="EMBL" id="MBD3126150.1"/>
    </source>
</evidence>
<dbReference type="EMBL" id="JACXSK010000035">
    <property type="protein sequence ID" value="MBD3126150.1"/>
    <property type="molecule type" value="Genomic_DNA"/>
</dbReference>
<dbReference type="Proteomes" id="UP000605024">
    <property type="component" value="Unassembled WGS sequence"/>
</dbReference>
<sequence length="47" mass="5224">MFRHAAMGKILYRLDAGLARDDQEQLQNMISLVYNAGVTAVSEKRAA</sequence>
<dbReference type="RefSeq" id="WP_164496629.1">
    <property type="nucleotide sequence ID" value="NZ_JACXSK010000035.1"/>
</dbReference>
<accession>A0A8I0G5Y6</accession>
<reference evidence="1" key="1">
    <citation type="submission" date="2020-09" db="EMBL/GenBank/DDBJ databases">
        <title>Characterization of IncC plasmids in Enterobacterales of food-producing animals originating from China.</title>
        <authorList>
            <person name="Zhang Y."/>
            <person name="Lei C.-W."/>
        </authorList>
    </citation>
    <scope>NUCLEOTIDE SEQUENCE</scope>
    <source>
        <strain evidence="1">CC1</strain>
    </source>
</reference>
<comment type="caution">
    <text evidence="1">The sequence shown here is derived from an EMBL/GenBank/DDBJ whole genome shotgun (WGS) entry which is preliminary data.</text>
</comment>
<gene>
    <name evidence="1" type="ORF">ID160_26225</name>
</gene>
<organism evidence="1 2">
    <name type="scientific">Citrobacter braakii</name>
    <dbReference type="NCBI Taxonomy" id="57706"/>
    <lineage>
        <taxon>Bacteria</taxon>
        <taxon>Pseudomonadati</taxon>
        <taxon>Pseudomonadota</taxon>
        <taxon>Gammaproteobacteria</taxon>
        <taxon>Enterobacterales</taxon>
        <taxon>Enterobacteriaceae</taxon>
        <taxon>Citrobacter</taxon>
        <taxon>Citrobacter freundii complex</taxon>
    </lineage>
</organism>
<name>A0A8I0G5Y6_CITBR</name>
<proteinExistence type="predicted"/>